<feature type="region of interest" description="Disordered" evidence="1">
    <location>
        <begin position="123"/>
        <end position="161"/>
    </location>
</feature>
<feature type="region of interest" description="Disordered" evidence="1">
    <location>
        <begin position="376"/>
        <end position="411"/>
    </location>
</feature>
<feature type="domain" description="Apple" evidence="2">
    <location>
        <begin position="202"/>
        <end position="225"/>
    </location>
</feature>
<dbReference type="EMBL" id="ML978726">
    <property type="protein sequence ID" value="KAF2086174.1"/>
    <property type="molecule type" value="Genomic_DNA"/>
</dbReference>
<keyword evidence="4" id="KW-1185">Reference proteome</keyword>
<organism evidence="3 4">
    <name type="scientific">Saccharata proteae CBS 121410</name>
    <dbReference type="NCBI Taxonomy" id="1314787"/>
    <lineage>
        <taxon>Eukaryota</taxon>
        <taxon>Fungi</taxon>
        <taxon>Dikarya</taxon>
        <taxon>Ascomycota</taxon>
        <taxon>Pezizomycotina</taxon>
        <taxon>Dothideomycetes</taxon>
        <taxon>Dothideomycetes incertae sedis</taxon>
        <taxon>Botryosphaeriales</taxon>
        <taxon>Saccharataceae</taxon>
        <taxon>Saccharata</taxon>
    </lineage>
</organism>
<dbReference type="Pfam" id="PF14295">
    <property type="entry name" value="PAN_4"/>
    <property type="match status" value="4"/>
</dbReference>
<accession>A0A9P4LW87</accession>
<evidence type="ECO:0000313" key="4">
    <source>
        <dbReference type="Proteomes" id="UP000799776"/>
    </source>
</evidence>
<evidence type="ECO:0000313" key="3">
    <source>
        <dbReference type="EMBL" id="KAF2086174.1"/>
    </source>
</evidence>
<proteinExistence type="predicted"/>
<dbReference type="InterPro" id="IPR003609">
    <property type="entry name" value="Pan_app"/>
</dbReference>
<dbReference type="Proteomes" id="UP000799776">
    <property type="component" value="Unassembled WGS sequence"/>
</dbReference>
<feature type="compositionally biased region" description="Low complexity" evidence="1">
    <location>
        <begin position="127"/>
        <end position="160"/>
    </location>
</feature>
<comment type="caution">
    <text evidence="3">The sequence shown here is derived from an EMBL/GenBank/DDBJ whole genome shotgun (WGS) entry which is preliminary data.</text>
</comment>
<name>A0A9P4LW87_9PEZI</name>
<gene>
    <name evidence="3" type="ORF">K490DRAFT_67094</name>
</gene>
<protein>
    <recommendedName>
        <fullName evidence="2">Apple domain-containing protein</fullName>
    </recommendedName>
</protein>
<evidence type="ECO:0000259" key="2">
    <source>
        <dbReference type="Pfam" id="PF14295"/>
    </source>
</evidence>
<feature type="domain" description="Apple" evidence="2">
    <location>
        <begin position="645"/>
        <end position="679"/>
    </location>
</feature>
<evidence type="ECO:0000256" key="1">
    <source>
        <dbReference type="SAM" id="MobiDB-lite"/>
    </source>
</evidence>
<feature type="domain" description="Apple" evidence="2">
    <location>
        <begin position="478"/>
        <end position="525"/>
    </location>
</feature>
<feature type="domain" description="Apple" evidence="2">
    <location>
        <begin position="308"/>
        <end position="353"/>
    </location>
</feature>
<reference evidence="3" key="1">
    <citation type="journal article" date="2020" name="Stud. Mycol.">
        <title>101 Dothideomycetes genomes: a test case for predicting lifestyles and emergence of pathogens.</title>
        <authorList>
            <person name="Haridas S."/>
            <person name="Albert R."/>
            <person name="Binder M."/>
            <person name="Bloem J."/>
            <person name="Labutti K."/>
            <person name="Salamov A."/>
            <person name="Andreopoulos B."/>
            <person name="Baker S."/>
            <person name="Barry K."/>
            <person name="Bills G."/>
            <person name="Bluhm B."/>
            <person name="Cannon C."/>
            <person name="Castanera R."/>
            <person name="Culley D."/>
            <person name="Daum C."/>
            <person name="Ezra D."/>
            <person name="Gonzalez J."/>
            <person name="Henrissat B."/>
            <person name="Kuo A."/>
            <person name="Liang C."/>
            <person name="Lipzen A."/>
            <person name="Lutzoni F."/>
            <person name="Magnuson J."/>
            <person name="Mondo S."/>
            <person name="Nolan M."/>
            <person name="Ohm R."/>
            <person name="Pangilinan J."/>
            <person name="Park H.-J."/>
            <person name="Ramirez L."/>
            <person name="Alfaro M."/>
            <person name="Sun H."/>
            <person name="Tritt A."/>
            <person name="Yoshinaga Y."/>
            <person name="Zwiers L.-H."/>
            <person name="Turgeon B."/>
            <person name="Goodwin S."/>
            <person name="Spatafora J."/>
            <person name="Crous P."/>
            <person name="Grigoriev I."/>
        </authorList>
    </citation>
    <scope>NUCLEOTIDE SEQUENCE</scope>
    <source>
        <strain evidence="3">CBS 121410</strain>
    </source>
</reference>
<dbReference type="OrthoDB" id="3649437at2759"/>
<sequence length="820" mass="84311">MSSNSVSLTSSATASPSFITDGQFTCPDDDGQVEQISDGKLFQVICQGGINGDAPSSVSNPVITGTDLWTCVYVCDSTDSCLAVTLVAETDCYLVTSISPIEYRNDEFAARFVGYANNYTVPNDYNPPTSTSSSMSSTTMASSTTDSSSDEASTPTASSTFTCPDDDGTYQYDNGNYFNVSCDTGIEGGYEMGDAFVGMTFTSCADECTQEPGCQAVLFTDDGTCQLESGVGDMFAASGSQVAIIVPASAVPMSSSAVSGTTTQTASTTASSTTISAASSTPSLQCPDADGSSYTVDGLTYVIHCYMDHPGGDISADDEGVFDNTDFATCIGYCADDTSCVGVSFTGGTCQLKSSITAGSEDGFVWFAQLASTTSSSSTMSSMTNSMSSSMSSSMANTMTSGSSLTGSGSMGLSTSAPSSISTSMSGSAYPPSSISFSGSSVSITSVSPAQTRLSCPGSNNTDYLGDNGDEYVIECGVDHYGGVLGTYGNIASMEQCISLCDSSANCVDISYYYNANNPGASTCYTKYIVGTSITDASASNVWGARLISGAALSSTASGTTTASGSSMSPSSSANAVQPCPYSNGTTYAPDSQPKANFSIECYTNYDGNDIDTPDRRRDLSLAYDLILEEEPRHLVKRAPLTGKSFQCCIDFCASRCDCVDIAFIPDNSLGFSGECYLKDALGAPSYNTSVWNARRQGTPVQGVNCLGSGNSYSATVGACLAAPSTVTASGYSGSVVHDTTTVLYTTTYTTTVTVTDNGSTSVMTSVVTGVSTNTVTGPSSASASATDTCGVETVYETTYMGITGSPPAPASTMKKAKRH</sequence>
<dbReference type="AlphaFoldDB" id="A0A9P4LW87"/>